<feature type="transmembrane region" description="Helical" evidence="7">
    <location>
        <begin position="127"/>
        <end position="145"/>
    </location>
</feature>
<evidence type="ECO:0000313" key="9">
    <source>
        <dbReference type="EMBL" id="KAF1023110.1"/>
    </source>
</evidence>
<accession>A0A7V8FR89</accession>
<dbReference type="InterPro" id="IPR050638">
    <property type="entry name" value="AA-Vitamin_Transporters"/>
</dbReference>
<dbReference type="Pfam" id="PF00892">
    <property type="entry name" value="EamA"/>
    <property type="match status" value="2"/>
</dbReference>
<feature type="transmembrane region" description="Helical" evidence="7">
    <location>
        <begin position="184"/>
        <end position="203"/>
    </location>
</feature>
<keyword evidence="4 7" id="KW-1133">Transmembrane helix</keyword>
<dbReference type="InterPro" id="IPR037185">
    <property type="entry name" value="EmrE-like"/>
</dbReference>
<feature type="transmembrane region" description="Helical" evidence="7">
    <location>
        <begin position="68"/>
        <end position="86"/>
    </location>
</feature>
<gene>
    <name evidence="9" type="ORF">GAK30_00800</name>
</gene>
<dbReference type="GO" id="GO:0016020">
    <property type="term" value="C:membrane"/>
    <property type="evidence" value="ECO:0007669"/>
    <property type="project" value="UniProtKB-SubCell"/>
</dbReference>
<evidence type="ECO:0000256" key="7">
    <source>
        <dbReference type="SAM" id="Phobius"/>
    </source>
</evidence>
<dbReference type="SUPFAM" id="SSF103481">
    <property type="entry name" value="Multidrug resistance efflux transporter EmrE"/>
    <property type="match status" value="2"/>
</dbReference>
<dbReference type="EMBL" id="WNDQ01000007">
    <property type="protein sequence ID" value="KAF1023110.1"/>
    <property type="molecule type" value="Genomic_DNA"/>
</dbReference>
<comment type="subcellular location">
    <subcellularLocation>
        <location evidence="1">Membrane</location>
        <topology evidence="1">Multi-pass membrane protein</topology>
    </subcellularLocation>
</comment>
<proteinExistence type="inferred from homology"/>
<feature type="domain" description="EamA" evidence="8">
    <location>
        <begin position="10"/>
        <end position="141"/>
    </location>
</feature>
<feature type="compositionally biased region" description="Low complexity" evidence="6">
    <location>
        <begin position="306"/>
        <end position="316"/>
    </location>
</feature>
<evidence type="ECO:0000256" key="6">
    <source>
        <dbReference type="SAM" id="MobiDB-lite"/>
    </source>
</evidence>
<evidence type="ECO:0000256" key="2">
    <source>
        <dbReference type="ARBA" id="ARBA00007362"/>
    </source>
</evidence>
<reference evidence="10" key="1">
    <citation type="journal article" date="2020" name="MBio">
        <title>Horizontal gene transfer to a defensive symbiont with a reduced genome amongst a multipartite beetle microbiome.</title>
        <authorList>
            <person name="Waterworth S.C."/>
            <person name="Florez L.V."/>
            <person name="Rees E.R."/>
            <person name="Hertweck C."/>
            <person name="Kaltenpoth M."/>
            <person name="Kwan J.C."/>
        </authorList>
    </citation>
    <scope>NUCLEOTIDE SEQUENCE [LARGE SCALE GENOMIC DNA]</scope>
</reference>
<evidence type="ECO:0000256" key="3">
    <source>
        <dbReference type="ARBA" id="ARBA00022692"/>
    </source>
</evidence>
<sequence length="316" mass="33613">MRSFHTRRTALLALPFTVIWASAFPATKFVLADCPPLLFLMVRFALAGVLLLWLASRLGERIRPSRRDWMGLVVLAICNHALYLGVNWSGMRALSSGLSAIIIGASPIVIALLAVPLLGERLTARKVAGLLLGFAGMAFIVRHRLDGQLDTVHGMLLVMLALLVLSIGTVLYKRLQVGVGNTANAALQMLLAAVLTLPFAFSLEHPRDVHITPALLGALAWTVLVVSVTGYMLWFTLLRATDAGSASAWLFVTPPLGLLMGWALLGEQPALYDFLGVIPVVLGIALVTRPTSARTPPVCPVPSAPPSGAGPAAGRV</sequence>
<feature type="transmembrane region" description="Helical" evidence="7">
    <location>
        <begin position="215"/>
        <end position="234"/>
    </location>
</feature>
<evidence type="ECO:0000313" key="10">
    <source>
        <dbReference type="Proteomes" id="UP000461670"/>
    </source>
</evidence>
<comment type="caution">
    <text evidence="9">The sequence shown here is derived from an EMBL/GenBank/DDBJ whole genome shotgun (WGS) entry which is preliminary data.</text>
</comment>
<dbReference type="Proteomes" id="UP000461670">
    <property type="component" value="Unassembled WGS sequence"/>
</dbReference>
<keyword evidence="5 7" id="KW-0472">Membrane</keyword>
<feature type="region of interest" description="Disordered" evidence="6">
    <location>
        <begin position="296"/>
        <end position="316"/>
    </location>
</feature>
<comment type="similarity">
    <text evidence="2">Belongs to the EamA transporter family.</text>
</comment>
<protein>
    <submittedName>
        <fullName evidence="9">S-adenosylmethionine/S-adenosylhomocysteine transporter</fullName>
    </submittedName>
</protein>
<evidence type="ECO:0000256" key="1">
    <source>
        <dbReference type="ARBA" id="ARBA00004141"/>
    </source>
</evidence>
<evidence type="ECO:0000256" key="5">
    <source>
        <dbReference type="ARBA" id="ARBA00023136"/>
    </source>
</evidence>
<feature type="transmembrane region" description="Helical" evidence="7">
    <location>
        <begin position="98"/>
        <end position="118"/>
    </location>
</feature>
<name>A0A7V8FR89_9BURK</name>
<feature type="domain" description="EamA" evidence="8">
    <location>
        <begin position="154"/>
        <end position="288"/>
    </location>
</feature>
<feature type="transmembrane region" description="Helical" evidence="7">
    <location>
        <begin position="246"/>
        <end position="265"/>
    </location>
</feature>
<evidence type="ECO:0000256" key="4">
    <source>
        <dbReference type="ARBA" id="ARBA00022989"/>
    </source>
</evidence>
<dbReference type="AlphaFoldDB" id="A0A7V8FR89"/>
<feature type="transmembrane region" description="Helical" evidence="7">
    <location>
        <begin position="271"/>
        <end position="288"/>
    </location>
</feature>
<organism evidence="9 10">
    <name type="scientific">Paracidovorax wautersii</name>
    <dbReference type="NCBI Taxonomy" id="1177982"/>
    <lineage>
        <taxon>Bacteria</taxon>
        <taxon>Pseudomonadati</taxon>
        <taxon>Pseudomonadota</taxon>
        <taxon>Betaproteobacteria</taxon>
        <taxon>Burkholderiales</taxon>
        <taxon>Comamonadaceae</taxon>
        <taxon>Paracidovorax</taxon>
    </lineage>
</organism>
<dbReference type="PANTHER" id="PTHR32322:SF2">
    <property type="entry name" value="EAMA DOMAIN-CONTAINING PROTEIN"/>
    <property type="match status" value="1"/>
</dbReference>
<dbReference type="PANTHER" id="PTHR32322">
    <property type="entry name" value="INNER MEMBRANE TRANSPORTER"/>
    <property type="match status" value="1"/>
</dbReference>
<evidence type="ECO:0000259" key="8">
    <source>
        <dbReference type="Pfam" id="PF00892"/>
    </source>
</evidence>
<dbReference type="InterPro" id="IPR000620">
    <property type="entry name" value="EamA_dom"/>
</dbReference>
<keyword evidence="3 7" id="KW-0812">Transmembrane</keyword>
<feature type="transmembrane region" description="Helical" evidence="7">
    <location>
        <begin position="151"/>
        <end position="172"/>
    </location>
</feature>
<feature type="transmembrane region" description="Helical" evidence="7">
    <location>
        <begin position="35"/>
        <end position="56"/>
    </location>
</feature>